<feature type="transmembrane region" description="Helical" evidence="1">
    <location>
        <begin position="21"/>
        <end position="39"/>
    </location>
</feature>
<gene>
    <name evidence="3" type="ORF">G5V65_04620</name>
</gene>
<evidence type="ECO:0000313" key="4">
    <source>
        <dbReference type="Proteomes" id="UP000474758"/>
    </source>
</evidence>
<dbReference type="AlphaFoldDB" id="A0A6M1TJS4"/>
<dbReference type="GO" id="GO:0003677">
    <property type="term" value="F:DNA binding"/>
    <property type="evidence" value="ECO:0007669"/>
    <property type="project" value="InterPro"/>
</dbReference>
<name>A0A6M1TJS4_9RHOB</name>
<keyword evidence="1" id="KW-0472">Membrane</keyword>
<feature type="transmembrane region" description="Helical" evidence="1">
    <location>
        <begin position="51"/>
        <end position="77"/>
    </location>
</feature>
<keyword evidence="1" id="KW-0812">Transmembrane</keyword>
<feature type="transmembrane region" description="Helical" evidence="1">
    <location>
        <begin position="89"/>
        <end position="114"/>
    </location>
</feature>
<reference evidence="3 4" key="1">
    <citation type="submission" date="2020-02" db="EMBL/GenBank/DDBJ databases">
        <title>Rhodobacter translucens sp. nov., a novel bacterium isolated from activated sludge.</title>
        <authorList>
            <person name="Liu J."/>
        </authorList>
    </citation>
    <scope>NUCLEOTIDE SEQUENCE [LARGE SCALE GENOMIC DNA]</scope>
    <source>
        <strain evidence="3 4">HX-7-19</strain>
    </source>
</reference>
<feature type="domain" description="HTH LytTR-type" evidence="2">
    <location>
        <begin position="171"/>
        <end position="267"/>
    </location>
</feature>
<proteinExistence type="predicted"/>
<accession>A0A6M1TJS4</accession>
<dbReference type="Proteomes" id="UP000474758">
    <property type="component" value="Unassembled WGS sequence"/>
</dbReference>
<keyword evidence="1" id="KW-1133">Transmembrane helix</keyword>
<feature type="transmembrane region" description="Helical" evidence="1">
    <location>
        <begin position="126"/>
        <end position="148"/>
    </location>
</feature>
<keyword evidence="4" id="KW-1185">Reference proteome</keyword>
<sequence length="295" mass="31973">MFSGDVIAFRGTEFLRVVVHRYLLAHYVLIALGIALLEVRSGNYDMTGVEMMQVVVISISVAVVILVALPALAMVLVPMPSGVLRLRSSVLQVSATVLAVGAGQVALVTISGNWPAGFVPVIVMTVFYYLLCEAICHYVMLVVVPRVLRDMRGDVPQRPRPQPEDARAITIRGERFLPETLFHLRADGNYMHVRTTERRAFLPGPFGPVVEAIPEELGMRVSRSDWVARSAAKRTMLSGREVTLELVDGTLVRVAQSRAKAVQEWVLAARQGGGGEAVVGGGPDGGTEMSIQTGK</sequence>
<evidence type="ECO:0000313" key="3">
    <source>
        <dbReference type="EMBL" id="NGQ90169.1"/>
    </source>
</evidence>
<evidence type="ECO:0000259" key="2">
    <source>
        <dbReference type="SMART" id="SM00850"/>
    </source>
</evidence>
<dbReference type="InterPro" id="IPR007492">
    <property type="entry name" value="LytTR_DNA-bd_dom"/>
</dbReference>
<dbReference type="RefSeq" id="WP_165047413.1">
    <property type="nucleotide sequence ID" value="NZ_JAALFE010000003.1"/>
</dbReference>
<comment type="caution">
    <text evidence="3">The sequence shown here is derived from an EMBL/GenBank/DDBJ whole genome shotgun (WGS) entry which is preliminary data.</text>
</comment>
<evidence type="ECO:0000256" key="1">
    <source>
        <dbReference type="SAM" id="Phobius"/>
    </source>
</evidence>
<protein>
    <submittedName>
        <fullName evidence="3">LytTR family transcriptional regulator</fullName>
    </submittedName>
</protein>
<dbReference type="EMBL" id="JAALFE010000003">
    <property type="protein sequence ID" value="NGQ90169.1"/>
    <property type="molecule type" value="Genomic_DNA"/>
</dbReference>
<dbReference type="SMART" id="SM00850">
    <property type="entry name" value="LytTR"/>
    <property type="match status" value="1"/>
</dbReference>
<organism evidence="3 4">
    <name type="scientific">Paragemmobacter kunshanensis</name>
    <dbReference type="NCBI Taxonomy" id="2583234"/>
    <lineage>
        <taxon>Bacteria</taxon>
        <taxon>Pseudomonadati</taxon>
        <taxon>Pseudomonadota</taxon>
        <taxon>Alphaproteobacteria</taxon>
        <taxon>Rhodobacterales</taxon>
        <taxon>Paracoccaceae</taxon>
        <taxon>Paragemmobacter</taxon>
    </lineage>
</organism>